<dbReference type="Gene3D" id="1.10.486.10">
    <property type="entry name" value="PCRA, domain 4"/>
    <property type="match status" value="1"/>
</dbReference>
<dbReference type="GeneID" id="2894924"/>
<evidence type="ECO:0000256" key="10">
    <source>
        <dbReference type="ARBA" id="ARBA00048988"/>
    </source>
</evidence>
<dbReference type="InterPro" id="IPR000212">
    <property type="entry name" value="DNA_helicase_UvrD/REP"/>
</dbReference>
<evidence type="ECO:0000256" key="7">
    <source>
        <dbReference type="ARBA" id="ARBA00023235"/>
    </source>
</evidence>
<evidence type="ECO:0000256" key="1">
    <source>
        <dbReference type="ARBA" id="ARBA00009922"/>
    </source>
</evidence>
<proteinExistence type="inferred from homology"/>
<reference evidence="15 16" key="1">
    <citation type="journal article" date="2004" name="Nature">
        <title>Genome evolution in yeasts.</title>
        <authorList>
            <consortium name="Genolevures"/>
            <person name="Dujon B."/>
            <person name="Sherman D."/>
            <person name="Fischer G."/>
            <person name="Durrens P."/>
            <person name="Casaregola S."/>
            <person name="Lafontaine I."/>
            <person name="de Montigny J."/>
            <person name="Marck C."/>
            <person name="Neuveglise C."/>
            <person name="Talla E."/>
            <person name="Goffard N."/>
            <person name="Frangeul L."/>
            <person name="Aigle M."/>
            <person name="Anthouard V."/>
            <person name="Babour A."/>
            <person name="Barbe V."/>
            <person name="Barnay S."/>
            <person name="Blanchin S."/>
            <person name="Beckerich J.M."/>
            <person name="Beyne E."/>
            <person name="Bleykasten C."/>
            <person name="Boisrame A."/>
            <person name="Boyer J."/>
            <person name="Cattolico L."/>
            <person name="Confanioleri F."/>
            <person name="de Daruvar A."/>
            <person name="Despons L."/>
            <person name="Fabre E."/>
            <person name="Fairhead C."/>
            <person name="Ferry-Dumazet H."/>
            <person name="Groppi A."/>
            <person name="Hantraye F."/>
            <person name="Hennequin C."/>
            <person name="Jauniaux N."/>
            <person name="Joyet P."/>
            <person name="Kachouri R."/>
            <person name="Kerrest A."/>
            <person name="Koszul R."/>
            <person name="Lemaire M."/>
            <person name="Lesur I."/>
            <person name="Ma L."/>
            <person name="Muller H."/>
            <person name="Nicaud J.M."/>
            <person name="Nikolski M."/>
            <person name="Oztas S."/>
            <person name="Ozier-Kalogeropoulos O."/>
            <person name="Pellenz S."/>
            <person name="Potier S."/>
            <person name="Richard G.F."/>
            <person name="Straub M.L."/>
            <person name="Suleau A."/>
            <person name="Swennene D."/>
            <person name="Tekaia F."/>
            <person name="Wesolowski-Louvel M."/>
            <person name="Westhof E."/>
            <person name="Wirth B."/>
            <person name="Zeniou-Meyer M."/>
            <person name="Zivanovic I."/>
            <person name="Bolotin-Fukuhara M."/>
            <person name="Thierry A."/>
            <person name="Bouchier C."/>
            <person name="Caudron B."/>
            <person name="Scarpelli C."/>
            <person name="Gaillardin C."/>
            <person name="Weissenbach J."/>
            <person name="Wincker P."/>
            <person name="Souciet J.L."/>
        </authorList>
    </citation>
    <scope>NUCLEOTIDE SEQUENCE [LARGE SCALE GENOMIC DNA]</scope>
    <source>
        <strain evidence="16">ATCC 8585 / CBS 2359 / DSM 70799 / NBRC 1267 / NRRL Y-1140 / WM37</strain>
    </source>
</reference>
<dbReference type="InterPro" id="IPR027417">
    <property type="entry name" value="P-loop_NTPase"/>
</dbReference>
<dbReference type="PaxDb" id="284590-Q6CK19"/>
<evidence type="ECO:0000256" key="5">
    <source>
        <dbReference type="ARBA" id="ARBA00022840"/>
    </source>
</evidence>
<dbReference type="PANTHER" id="PTHR11070">
    <property type="entry name" value="UVRD / RECB / PCRA DNA HELICASE FAMILY MEMBER"/>
    <property type="match status" value="1"/>
</dbReference>
<dbReference type="InterPro" id="IPR014016">
    <property type="entry name" value="UvrD-like_ATP-bd"/>
</dbReference>
<comment type="catalytic activity">
    <reaction evidence="8">
        <text>Couples ATP hydrolysis with the unwinding of duplex DNA by translocating in the 3'-5' direction.</text>
        <dbReference type="EC" id="5.6.2.4"/>
    </reaction>
</comment>
<dbReference type="STRING" id="284590.Q6CK19"/>
<dbReference type="KEGG" id="kla:KLLA0_F14256g"/>
<evidence type="ECO:0000256" key="12">
    <source>
        <dbReference type="SAM" id="MobiDB-lite"/>
    </source>
</evidence>
<feature type="compositionally biased region" description="Polar residues" evidence="12">
    <location>
        <begin position="894"/>
        <end position="918"/>
    </location>
</feature>
<evidence type="ECO:0000313" key="15">
    <source>
        <dbReference type="EMBL" id="CAG98428.1"/>
    </source>
</evidence>
<dbReference type="GO" id="GO:0003677">
    <property type="term" value="F:DNA binding"/>
    <property type="evidence" value="ECO:0007669"/>
    <property type="project" value="UniProtKB-KW"/>
</dbReference>
<dbReference type="Proteomes" id="UP000000598">
    <property type="component" value="Chromosome F"/>
</dbReference>
<dbReference type="EC" id="5.6.2.4" evidence="9"/>
<sequence length="966" mass="110178">MEELTNGLNERQRQAVTHREDDVLQVLAGPGTGKTKVLTARFAYLVIEKNIHPLRIIMTTFTRKAANEIKERLQPILSQAGISSNGLLIGTFHSICARLLRQAGHLIGIPKNWSIAKTEDINTILKTLLEDTPVEIIQSSTFTTELSENRTNVRFLRTKISDLKAKGVTPQAYLKDQSHDSAIQYIYERFQDTLLSEALLDFDDILLYSKILLMQRRIWSFVRHVLVDEYQDTNELQLDLIYLLARGKHDKCSGITVVGDPDQSIYAFRFASSDNFNKLIERCPVQSAQISLIDNYRSAQTLLDFSEKVIGQQIKNRIKRDPLRAQFNHNVKPFYSYFQRTDTFENSESNSLAHEILYLKSLPGLFKFSDVAILLRTRRQVYDIEKALIKNRIPYRIVNAKGVWEKKESGIFLDYLRIISQDSCSLAILRCLQFASNGIGSTTIRKIKSAFDKDRCRNSLEVLKELCESNDLNNQKISAALKRFINLVEKLKLKCEEYDTYDGLKELFAEIYMLGELYSVLKISKETINEQIKDRSLKEFLQTEHQNMFKVYELFTEYELDQNDEHIMIQENAADPNDLALIKENFNSNDLNFFEVITFFTKSISLYSSEEENTENSLDKLANHLQERVTVSTIHAAKGLEWPVVFIPSINEGLIPFTEQSARQRLEDLAELRRDGEACNDLNNCSMGSGEFDNIKEELRGKESDLIDDLETTLNEERRIFFVALTRAKDLLYLSSSGKKSIFLKNCEQLYSNNVLFNNPQSILRFYRCMNRTLEETSSKFSLKSLCQDYQKSKNCKTSTFIWNGTNVQTPALIDFNNNTAPSSFSTGTNSFKPASSFLNASFSPGKNSYNSGTANVTKVLTTSSKECPKPAGGKICEKKRRITLDMLCKKPVKNSQSMQSKKIRLESSSAQDLSHSISSDKRTNHSTKVAVSQSKSFAPAYTPVRNNAKRVKLKTSTTANAYISK</sequence>
<keyword evidence="3 11" id="KW-0378">Hydrolase</keyword>
<dbReference type="Pfam" id="PF00580">
    <property type="entry name" value="UvrD-helicase"/>
    <property type="match status" value="1"/>
</dbReference>
<dbReference type="Gene3D" id="1.10.10.160">
    <property type="match status" value="1"/>
</dbReference>
<evidence type="ECO:0000256" key="2">
    <source>
        <dbReference type="ARBA" id="ARBA00022741"/>
    </source>
</evidence>
<organism evidence="15 16">
    <name type="scientific">Kluyveromyces lactis (strain ATCC 8585 / CBS 2359 / DSM 70799 / NBRC 1267 / NRRL Y-1140 / WM37)</name>
    <name type="common">Yeast</name>
    <name type="synonym">Candida sphaerica</name>
    <dbReference type="NCBI Taxonomy" id="284590"/>
    <lineage>
        <taxon>Eukaryota</taxon>
        <taxon>Fungi</taxon>
        <taxon>Dikarya</taxon>
        <taxon>Ascomycota</taxon>
        <taxon>Saccharomycotina</taxon>
        <taxon>Saccharomycetes</taxon>
        <taxon>Saccharomycetales</taxon>
        <taxon>Saccharomycetaceae</taxon>
        <taxon>Kluyveromyces</taxon>
    </lineage>
</organism>
<keyword evidence="16" id="KW-1185">Reference proteome</keyword>
<dbReference type="GO" id="GO:0005634">
    <property type="term" value="C:nucleus"/>
    <property type="evidence" value="ECO:0007669"/>
    <property type="project" value="TreeGrafter"/>
</dbReference>
<dbReference type="InterPro" id="IPR014017">
    <property type="entry name" value="DNA_helicase_UvrD-like_C"/>
</dbReference>
<gene>
    <name evidence="15" type="ORF">KLLA0_F14256g</name>
</gene>
<dbReference type="GO" id="GO:0005524">
    <property type="term" value="F:ATP binding"/>
    <property type="evidence" value="ECO:0007669"/>
    <property type="project" value="UniProtKB-UniRule"/>
</dbReference>
<dbReference type="InParanoid" id="Q6CK19"/>
<dbReference type="PROSITE" id="PS51198">
    <property type="entry name" value="UVRD_HELICASE_ATP_BIND"/>
    <property type="match status" value="1"/>
</dbReference>
<keyword evidence="2 11" id="KW-0547">Nucleotide-binding</keyword>
<feature type="domain" description="UvrD-like helicase C-terminal" evidence="14">
    <location>
        <begin position="300"/>
        <end position="639"/>
    </location>
</feature>
<dbReference type="Gene3D" id="3.40.50.300">
    <property type="entry name" value="P-loop containing nucleotide triphosphate hydrolases"/>
    <property type="match status" value="2"/>
</dbReference>
<feature type="domain" description="UvrD-like helicase ATP-binding" evidence="13">
    <location>
        <begin position="7"/>
        <end position="299"/>
    </location>
</feature>
<dbReference type="EMBL" id="CR382126">
    <property type="protein sequence ID" value="CAG98428.1"/>
    <property type="molecule type" value="Genomic_DNA"/>
</dbReference>
<keyword evidence="7" id="KW-0413">Isomerase</keyword>
<dbReference type="PROSITE" id="PS51217">
    <property type="entry name" value="UVRD_HELICASE_CTER"/>
    <property type="match status" value="1"/>
</dbReference>
<dbReference type="InterPro" id="IPR013986">
    <property type="entry name" value="DExx_box_DNA_helicase_dom_sf"/>
</dbReference>
<dbReference type="CDD" id="cd17932">
    <property type="entry name" value="DEXQc_UvrD"/>
    <property type="match status" value="1"/>
</dbReference>
<dbReference type="GO" id="GO:0000725">
    <property type="term" value="P:recombinational repair"/>
    <property type="evidence" value="ECO:0007669"/>
    <property type="project" value="TreeGrafter"/>
</dbReference>
<evidence type="ECO:0000313" key="16">
    <source>
        <dbReference type="Proteomes" id="UP000000598"/>
    </source>
</evidence>
<dbReference type="RefSeq" id="XP_455720.1">
    <property type="nucleotide sequence ID" value="XM_455720.1"/>
</dbReference>
<comment type="catalytic activity">
    <reaction evidence="10">
        <text>ATP + H2O = ADP + phosphate + H(+)</text>
        <dbReference type="Rhea" id="RHEA:13065"/>
        <dbReference type="ChEBI" id="CHEBI:15377"/>
        <dbReference type="ChEBI" id="CHEBI:15378"/>
        <dbReference type="ChEBI" id="CHEBI:30616"/>
        <dbReference type="ChEBI" id="CHEBI:43474"/>
        <dbReference type="ChEBI" id="CHEBI:456216"/>
        <dbReference type="EC" id="5.6.2.4"/>
    </reaction>
</comment>
<keyword evidence="6" id="KW-0238">DNA-binding</keyword>
<feature type="binding site" evidence="11">
    <location>
        <begin position="28"/>
        <end position="35"/>
    </location>
    <ligand>
        <name>ATP</name>
        <dbReference type="ChEBI" id="CHEBI:30616"/>
    </ligand>
</feature>
<feature type="region of interest" description="Disordered" evidence="12">
    <location>
        <begin position="894"/>
        <end position="934"/>
    </location>
</feature>
<dbReference type="eggNOG" id="KOG2108">
    <property type="taxonomic scope" value="Eukaryota"/>
</dbReference>
<dbReference type="HOGENOM" id="CLU_004585_4_0_1"/>
<evidence type="ECO:0000256" key="4">
    <source>
        <dbReference type="ARBA" id="ARBA00022806"/>
    </source>
</evidence>
<protein>
    <recommendedName>
        <fullName evidence="9">DNA 3'-5' helicase</fullName>
        <ecNumber evidence="9">5.6.2.4</ecNumber>
    </recommendedName>
</protein>
<dbReference type="PANTHER" id="PTHR11070:SF2">
    <property type="entry name" value="ATP-DEPENDENT DNA HELICASE SRS2"/>
    <property type="match status" value="1"/>
</dbReference>
<comment type="similarity">
    <text evidence="1">Belongs to the helicase family. UvrD subfamily.</text>
</comment>
<evidence type="ECO:0000256" key="8">
    <source>
        <dbReference type="ARBA" id="ARBA00034617"/>
    </source>
</evidence>
<name>Q6CK19_KLULA</name>
<evidence type="ECO:0000259" key="14">
    <source>
        <dbReference type="PROSITE" id="PS51217"/>
    </source>
</evidence>
<dbReference type="AlphaFoldDB" id="Q6CK19"/>
<evidence type="ECO:0000256" key="3">
    <source>
        <dbReference type="ARBA" id="ARBA00022801"/>
    </source>
</evidence>
<dbReference type="GO" id="GO:0043138">
    <property type="term" value="F:3'-5' DNA helicase activity"/>
    <property type="evidence" value="ECO:0007669"/>
    <property type="project" value="UniProtKB-EC"/>
</dbReference>
<dbReference type="SUPFAM" id="SSF52540">
    <property type="entry name" value="P-loop containing nucleoside triphosphate hydrolases"/>
    <property type="match status" value="1"/>
</dbReference>
<evidence type="ECO:0000256" key="9">
    <source>
        <dbReference type="ARBA" id="ARBA00034808"/>
    </source>
</evidence>
<accession>Q6CK19</accession>
<evidence type="ECO:0000256" key="6">
    <source>
        <dbReference type="ARBA" id="ARBA00023125"/>
    </source>
</evidence>
<evidence type="ECO:0000256" key="11">
    <source>
        <dbReference type="PROSITE-ProRule" id="PRU00560"/>
    </source>
</evidence>
<keyword evidence="4 11" id="KW-0347">Helicase</keyword>
<dbReference type="GO" id="GO:0016787">
    <property type="term" value="F:hydrolase activity"/>
    <property type="evidence" value="ECO:0007669"/>
    <property type="project" value="UniProtKB-UniRule"/>
</dbReference>
<keyword evidence="5 11" id="KW-0067">ATP-binding</keyword>
<evidence type="ECO:0000259" key="13">
    <source>
        <dbReference type="PROSITE" id="PS51198"/>
    </source>
</evidence>
<dbReference type="Pfam" id="PF13361">
    <property type="entry name" value="UvrD_C"/>
    <property type="match status" value="1"/>
</dbReference>